<dbReference type="EMBL" id="MU793344">
    <property type="protein sequence ID" value="KAJ3785382.1"/>
    <property type="molecule type" value="Genomic_DNA"/>
</dbReference>
<feature type="compositionally biased region" description="Polar residues" evidence="2">
    <location>
        <begin position="31"/>
        <end position="43"/>
    </location>
</feature>
<feature type="compositionally biased region" description="Basic and acidic residues" evidence="2">
    <location>
        <begin position="1"/>
        <end position="10"/>
    </location>
</feature>
<reference evidence="3" key="1">
    <citation type="submission" date="2022-08" db="EMBL/GenBank/DDBJ databases">
        <authorList>
            <consortium name="DOE Joint Genome Institute"/>
            <person name="Min B."/>
            <person name="Riley R."/>
            <person name="Sierra-Patev S."/>
            <person name="Naranjo-Ortiz M."/>
            <person name="Looney B."/>
            <person name="Konkel Z."/>
            <person name="Slot J.C."/>
            <person name="Sakamoto Y."/>
            <person name="Steenwyk J.L."/>
            <person name="Rokas A."/>
            <person name="Carro J."/>
            <person name="Camarero S."/>
            <person name="Ferreira P."/>
            <person name="Molpeceres G."/>
            <person name="Ruiz-Duenas F.J."/>
            <person name="Serrano A."/>
            <person name="Henrissat B."/>
            <person name="Drula E."/>
            <person name="Hughes K.W."/>
            <person name="Mata J.L."/>
            <person name="Ishikawa N.K."/>
            <person name="Vargas-Isla R."/>
            <person name="Ushijima S."/>
            <person name="Smith C.A."/>
            <person name="Ahrendt S."/>
            <person name="Andreopoulos W."/>
            <person name="He G."/>
            <person name="Labutti K."/>
            <person name="Lipzen A."/>
            <person name="Ng V."/>
            <person name="Sandor L."/>
            <person name="Barry K."/>
            <person name="Martinez A.T."/>
            <person name="Xiao Y."/>
            <person name="Gibbons J.G."/>
            <person name="Terashima K."/>
            <person name="Hibbett D.S."/>
            <person name="Grigoriev I.V."/>
        </authorList>
    </citation>
    <scope>NUCLEOTIDE SEQUENCE</scope>
    <source>
        <strain evidence="3">TFB10291</strain>
    </source>
</reference>
<feature type="region of interest" description="Disordered" evidence="2">
    <location>
        <begin position="1"/>
        <end position="75"/>
    </location>
</feature>
<dbReference type="Proteomes" id="UP001163798">
    <property type="component" value="Unassembled WGS sequence"/>
</dbReference>
<protein>
    <submittedName>
        <fullName evidence="3">Uncharacterized protein</fullName>
    </submittedName>
</protein>
<dbReference type="AlphaFoldDB" id="A0AA38KW56"/>
<keyword evidence="1" id="KW-0175">Coiled coil</keyword>
<evidence type="ECO:0000256" key="2">
    <source>
        <dbReference type="SAM" id="MobiDB-lite"/>
    </source>
</evidence>
<comment type="caution">
    <text evidence="3">The sequence shown here is derived from an EMBL/GenBank/DDBJ whole genome shotgun (WGS) entry which is preliminary data.</text>
</comment>
<feature type="compositionally biased region" description="Polar residues" evidence="2">
    <location>
        <begin position="54"/>
        <end position="75"/>
    </location>
</feature>
<evidence type="ECO:0000313" key="4">
    <source>
        <dbReference type="Proteomes" id="UP001163798"/>
    </source>
</evidence>
<proteinExistence type="predicted"/>
<feature type="coiled-coil region" evidence="1">
    <location>
        <begin position="311"/>
        <end position="341"/>
    </location>
</feature>
<keyword evidence="4" id="KW-1185">Reference proteome</keyword>
<name>A0AA38KW56_9AGAR</name>
<sequence>MLEKVIMPRDEEWEDLSDGQDNGPASREWRSSSLPATSRSTRPFSPRKRKPGYRSSQSARNTSTTVRASLRNTQRPSKVSPEEWIAGIYDITRFALCYLGDVLGGSIQLLRKPLSFLVFLLLLALITSRISSALQKSLKPLCIVPGIGSSALCRTDHANVKLPKSKGSLSPQWADYPGLMNAQSLTFEQLLDDSVGGSGLALDIKKAEMATSDLVTVVKFSKLTSKELLAETLSGFVEDARRTGRGLQRLGSKVGGAVDQILAVSDYAANSISAAQLSSPSTLYSLIPFYSTPSTEEIVLRTFVEAMGVLSTTIERLIVEAEVQLANLERLEERLSMLYELVSREDITISSAKSELLPKLWTKLGGNRRKLKGYDDHLKLLNGLGEYRKQALAHVVSALQTLRALSDDMEDMRERVSEPELAGSHIPVGVHLNSIQIGLQRLKDSRVKAKEREDEAIKRVLGAKNLVTLEK</sequence>
<evidence type="ECO:0000313" key="3">
    <source>
        <dbReference type="EMBL" id="KAJ3785382.1"/>
    </source>
</evidence>
<accession>A0AA38KW56</accession>
<evidence type="ECO:0000256" key="1">
    <source>
        <dbReference type="SAM" id="Coils"/>
    </source>
</evidence>
<gene>
    <name evidence="3" type="ORF">GGU10DRAFT_355133</name>
</gene>
<organism evidence="3 4">
    <name type="scientific">Lentinula aff. detonsa</name>
    <dbReference type="NCBI Taxonomy" id="2804958"/>
    <lineage>
        <taxon>Eukaryota</taxon>
        <taxon>Fungi</taxon>
        <taxon>Dikarya</taxon>
        <taxon>Basidiomycota</taxon>
        <taxon>Agaricomycotina</taxon>
        <taxon>Agaricomycetes</taxon>
        <taxon>Agaricomycetidae</taxon>
        <taxon>Agaricales</taxon>
        <taxon>Marasmiineae</taxon>
        <taxon>Omphalotaceae</taxon>
        <taxon>Lentinula</taxon>
    </lineage>
</organism>